<dbReference type="EMBL" id="KN642282">
    <property type="protein sequence ID" value="KHN45440.1"/>
    <property type="molecule type" value="Genomic_DNA"/>
</dbReference>
<gene>
    <name evidence="1" type="ORF">glysoja_043061</name>
</gene>
<evidence type="ECO:0000313" key="1">
    <source>
        <dbReference type="EMBL" id="KHN45440.1"/>
    </source>
</evidence>
<sequence>MHNIPYADDMVRVSVVTVYDADTRVPFLTLEIQYVREVINTFIGWPTYLVKPISDDSHNNVLKLVGRVERCNTGVGEDPLGELMKILYEVYQKSVQLPWDETKFGLPNLWMMFMDDWGTSKGHGSVYSFLEPQSIHNVKDGRQQCQHYIETWVTESQ</sequence>
<proteinExistence type="predicted"/>
<reference evidence="1" key="1">
    <citation type="submission" date="2014-07" db="EMBL/GenBank/DDBJ databases">
        <title>Identification of a novel salt tolerance gene in wild soybean by whole-genome sequencing.</title>
        <authorList>
            <person name="Lam H.-M."/>
            <person name="Qi X."/>
            <person name="Li M.-W."/>
            <person name="Liu X."/>
            <person name="Xie M."/>
            <person name="Ni M."/>
            <person name="Xu X."/>
        </authorList>
    </citation>
    <scope>NUCLEOTIDE SEQUENCE [LARGE SCALE GENOMIC DNA]</scope>
    <source>
        <tissue evidence="1">Root</tissue>
    </source>
</reference>
<protein>
    <submittedName>
        <fullName evidence="1">Uncharacterized protein</fullName>
    </submittedName>
</protein>
<name>A0A0B2SK69_GLYSO</name>
<dbReference type="Proteomes" id="UP000053555">
    <property type="component" value="Unassembled WGS sequence"/>
</dbReference>
<dbReference type="AlphaFoldDB" id="A0A0B2SK69"/>
<organism evidence="1">
    <name type="scientific">Glycine soja</name>
    <name type="common">Wild soybean</name>
    <dbReference type="NCBI Taxonomy" id="3848"/>
    <lineage>
        <taxon>Eukaryota</taxon>
        <taxon>Viridiplantae</taxon>
        <taxon>Streptophyta</taxon>
        <taxon>Embryophyta</taxon>
        <taxon>Tracheophyta</taxon>
        <taxon>Spermatophyta</taxon>
        <taxon>Magnoliopsida</taxon>
        <taxon>eudicotyledons</taxon>
        <taxon>Gunneridae</taxon>
        <taxon>Pentapetalae</taxon>
        <taxon>rosids</taxon>
        <taxon>fabids</taxon>
        <taxon>Fabales</taxon>
        <taxon>Fabaceae</taxon>
        <taxon>Papilionoideae</taxon>
        <taxon>50 kb inversion clade</taxon>
        <taxon>NPAAA clade</taxon>
        <taxon>indigoferoid/millettioid clade</taxon>
        <taxon>Phaseoleae</taxon>
        <taxon>Glycine</taxon>
        <taxon>Glycine subgen. Soja</taxon>
    </lineage>
</organism>
<accession>A0A0B2SK69</accession>